<evidence type="ECO:0000313" key="2">
    <source>
        <dbReference type="EMBL" id="MFD2600475.1"/>
    </source>
</evidence>
<dbReference type="SUPFAM" id="SSF52402">
    <property type="entry name" value="Adenine nucleotide alpha hydrolases-like"/>
    <property type="match status" value="1"/>
</dbReference>
<name>A0ABW5NNK5_9FLAO</name>
<comment type="caution">
    <text evidence="2">The sequence shown here is derived from an EMBL/GenBank/DDBJ whole genome shotgun (WGS) entry which is preliminary data.</text>
</comment>
<evidence type="ECO:0000313" key="3">
    <source>
        <dbReference type="Proteomes" id="UP001597480"/>
    </source>
</evidence>
<dbReference type="Proteomes" id="UP001597480">
    <property type="component" value="Unassembled WGS sequence"/>
</dbReference>
<organism evidence="2 3">
    <name type="scientific">Flavobacterium suzhouense</name>
    <dbReference type="NCBI Taxonomy" id="1529638"/>
    <lineage>
        <taxon>Bacteria</taxon>
        <taxon>Pseudomonadati</taxon>
        <taxon>Bacteroidota</taxon>
        <taxon>Flavobacteriia</taxon>
        <taxon>Flavobacteriales</taxon>
        <taxon>Flavobacteriaceae</taxon>
        <taxon>Flavobacterium</taxon>
    </lineage>
</organism>
<gene>
    <name evidence="2" type="ORF">ACFSR3_00275</name>
</gene>
<keyword evidence="3" id="KW-1185">Reference proteome</keyword>
<evidence type="ECO:0000259" key="1">
    <source>
        <dbReference type="Pfam" id="PF00582"/>
    </source>
</evidence>
<protein>
    <submittedName>
        <fullName evidence="2">Universal stress protein</fullName>
    </submittedName>
</protein>
<reference evidence="3" key="1">
    <citation type="journal article" date="2019" name="Int. J. Syst. Evol. Microbiol.">
        <title>The Global Catalogue of Microorganisms (GCM) 10K type strain sequencing project: providing services to taxonomists for standard genome sequencing and annotation.</title>
        <authorList>
            <consortium name="The Broad Institute Genomics Platform"/>
            <consortium name="The Broad Institute Genome Sequencing Center for Infectious Disease"/>
            <person name="Wu L."/>
            <person name="Ma J."/>
        </authorList>
    </citation>
    <scope>NUCLEOTIDE SEQUENCE [LARGE SCALE GENOMIC DNA]</scope>
    <source>
        <strain evidence="3">KCTC 42107</strain>
    </source>
</reference>
<accession>A0ABW5NNK5</accession>
<dbReference type="RefSeq" id="WP_379819185.1">
    <property type="nucleotide sequence ID" value="NZ_JBHUMD010000001.1"/>
</dbReference>
<proteinExistence type="predicted"/>
<dbReference type="InterPro" id="IPR006016">
    <property type="entry name" value="UspA"/>
</dbReference>
<sequence length="238" mass="26913">MKNILIPTTLQHDTLFAVKTALKQANSNCNITIMYVCDVADAESASLFLRSARPSKTDLQAKILEACHSEANNYPHCTLELHNRYGISAPLLKNLLQHLNTDFIIVPASYRQERDSIHHYCLNLLANSKISMLHLTEAGEELEFNKALYLEHSSAQLDIPQLQELVGNSFNLRIVSHASLTGNYPEQLEQQLSDAITKNNIDLLIETRKAEKIRMKKRKEAYVNETLGLPVLSIFEEV</sequence>
<dbReference type="Pfam" id="PF00582">
    <property type="entry name" value="Usp"/>
    <property type="match status" value="1"/>
</dbReference>
<dbReference type="EMBL" id="JBHUMD010000001">
    <property type="protein sequence ID" value="MFD2600475.1"/>
    <property type="molecule type" value="Genomic_DNA"/>
</dbReference>
<feature type="domain" description="UspA" evidence="1">
    <location>
        <begin position="1"/>
        <end position="109"/>
    </location>
</feature>